<dbReference type="Proteomes" id="UP000297452">
    <property type="component" value="Unassembled WGS sequence"/>
</dbReference>
<proteinExistence type="predicted"/>
<evidence type="ECO:0000313" key="2">
    <source>
        <dbReference type="EMBL" id="TGO61535.1"/>
    </source>
</evidence>
<gene>
    <name evidence="2" type="ORF">BOTNAR_0127g00120</name>
</gene>
<comment type="caution">
    <text evidence="2">The sequence shown here is derived from an EMBL/GenBank/DDBJ whole genome shotgun (WGS) entry which is preliminary data.</text>
</comment>
<keyword evidence="3" id="KW-1185">Reference proteome</keyword>
<dbReference type="AlphaFoldDB" id="A0A4Z1IJF8"/>
<feature type="compositionally biased region" description="Polar residues" evidence="1">
    <location>
        <begin position="50"/>
        <end position="59"/>
    </location>
</feature>
<organism evidence="2 3">
    <name type="scientific">Botryotinia narcissicola</name>
    <dbReference type="NCBI Taxonomy" id="278944"/>
    <lineage>
        <taxon>Eukaryota</taxon>
        <taxon>Fungi</taxon>
        <taxon>Dikarya</taxon>
        <taxon>Ascomycota</taxon>
        <taxon>Pezizomycotina</taxon>
        <taxon>Leotiomycetes</taxon>
        <taxon>Helotiales</taxon>
        <taxon>Sclerotiniaceae</taxon>
        <taxon>Botryotinia</taxon>
    </lineage>
</organism>
<reference evidence="2 3" key="1">
    <citation type="submission" date="2017-12" db="EMBL/GenBank/DDBJ databases">
        <title>Comparative genomics of Botrytis spp.</title>
        <authorList>
            <person name="Valero-Jimenez C.A."/>
            <person name="Tapia P."/>
            <person name="Veloso J."/>
            <person name="Silva-Moreno E."/>
            <person name="Staats M."/>
            <person name="Valdes J.H."/>
            <person name="Van Kan J.A.L."/>
        </authorList>
    </citation>
    <scope>NUCLEOTIDE SEQUENCE [LARGE SCALE GENOMIC DNA]</scope>
    <source>
        <strain evidence="2 3">MUCL2120</strain>
    </source>
</reference>
<accession>A0A4Z1IJF8</accession>
<name>A0A4Z1IJF8_9HELO</name>
<evidence type="ECO:0000256" key="1">
    <source>
        <dbReference type="SAM" id="MobiDB-lite"/>
    </source>
</evidence>
<sequence length="59" mass="6202">MVMLTTPGSGREGLPLTASDVGVDQRTLRLNGGKSGADQEFQAQGFGTEFSRSVGTTRK</sequence>
<protein>
    <submittedName>
        <fullName evidence="2">Uncharacterized protein</fullName>
    </submittedName>
</protein>
<feature type="region of interest" description="Disordered" evidence="1">
    <location>
        <begin position="30"/>
        <end position="59"/>
    </location>
</feature>
<dbReference type="EMBL" id="PQXJ01000127">
    <property type="protein sequence ID" value="TGO61535.1"/>
    <property type="molecule type" value="Genomic_DNA"/>
</dbReference>
<evidence type="ECO:0000313" key="3">
    <source>
        <dbReference type="Proteomes" id="UP000297452"/>
    </source>
</evidence>